<dbReference type="AlphaFoldDB" id="A0A9D4KEB0"/>
<evidence type="ECO:0000313" key="1">
    <source>
        <dbReference type="EMBL" id="KAH3838238.1"/>
    </source>
</evidence>
<keyword evidence="2" id="KW-1185">Reference proteome</keyword>
<protein>
    <submittedName>
        <fullName evidence="1">Uncharacterized protein</fullName>
    </submittedName>
</protein>
<evidence type="ECO:0000313" key="2">
    <source>
        <dbReference type="Proteomes" id="UP000828390"/>
    </source>
</evidence>
<organism evidence="1 2">
    <name type="scientific">Dreissena polymorpha</name>
    <name type="common">Zebra mussel</name>
    <name type="synonym">Mytilus polymorpha</name>
    <dbReference type="NCBI Taxonomy" id="45954"/>
    <lineage>
        <taxon>Eukaryota</taxon>
        <taxon>Metazoa</taxon>
        <taxon>Spiralia</taxon>
        <taxon>Lophotrochozoa</taxon>
        <taxon>Mollusca</taxon>
        <taxon>Bivalvia</taxon>
        <taxon>Autobranchia</taxon>
        <taxon>Heteroconchia</taxon>
        <taxon>Euheterodonta</taxon>
        <taxon>Imparidentia</taxon>
        <taxon>Neoheterodontei</taxon>
        <taxon>Myida</taxon>
        <taxon>Dreissenoidea</taxon>
        <taxon>Dreissenidae</taxon>
        <taxon>Dreissena</taxon>
    </lineage>
</organism>
<proteinExistence type="predicted"/>
<dbReference type="EMBL" id="JAIWYP010000004">
    <property type="protein sequence ID" value="KAH3838238.1"/>
    <property type="molecule type" value="Genomic_DNA"/>
</dbReference>
<reference evidence="1" key="1">
    <citation type="journal article" date="2019" name="bioRxiv">
        <title>The Genome of the Zebra Mussel, Dreissena polymorpha: A Resource for Invasive Species Research.</title>
        <authorList>
            <person name="McCartney M.A."/>
            <person name="Auch B."/>
            <person name="Kono T."/>
            <person name="Mallez S."/>
            <person name="Zhang Y."/>
            <person name="Obille A."/>
            <person name="Becker A."/>
            <person name="Abrahante J.E."/>
            <person name="Garbe J."/>
            <person name="Badalamenti J.P."/>
            <person name="Herman A."/>
            <person name="Mangelson H."/>
            <person name="Liachko I."/>
            <person name="Sullivan S."/>
            <person name="Sone E.D."/>
            <person name="Koren S."/>
            <person name="Silverstein K.A.T."/>
            <person name="Beckman K.B."/>
            <person name="Gohl D.M."/>
        </authorList>
    </citation>
    <scope>NUCLEOTIDE SEQUENCE</scope>
    <source>
        <strain evidence="1">Duluth1</strain>
        <tissue evidence="1">Whole animal</tissue>
    </source>
</reference>
<comment type="caution">
    <text evidence="1">The sequence shown here is derived from an EMBL/GenBank/DDBJ whole genome shotgun (WGS) entry which is preliminary data.</text>
</comment>
<sequence>MESPLNYLLKENVAQHWREQTSLTDANFCPEEVPCVPLGSTALMVLPYSS</sequence>
<reference evidence="1" key="2">
    <citation type="submission" date="2020-11" db="EMBL/GenBank/DDBJ databases">
        <authorList>
            <person name="McCartney M.A."/>
            <person name="Auch B."/>
            <person name="Kono T."/>
            <person name="Mallez S."/>
            <person name="Becker A."/>
            <person name="Gohl D.M."/>
            <person name="Silverstein K.A.T."/>
            <person name="Koren S."/>
            <person name="Bechman K.B."/>
            <person name="Herman A."/>
            <person name="Abrahante J.E."/>
            <person name="Garbe J."/>
        </authorList>
    </citation>
    <scope>NUCLEOTIDE SEQUENCE</scope>
    <source>
        <strain evidence="1">Duluth1</strain>
        <tissue evidence="1">Whole animal</tissue>
    </source>
</reference>
<dbReference type="Proteomes" id="UP000828390">
    <property type="component" value="Unassembled WGS sequence"/>
</dbReference>
<accession>A0A9D4KEB0</accession>
<gene>
    <name evidence="1" type="ORF">DPMN_111646</name>
</gene>
<name>A0A9D4KEB0_DREPO</name>